<dbReference type="EMBL" id="BKZW01000001">
    <property type="protein sequence ID" value="GER87877.1"/>
    <property type="molecule type" value="Genomic_DNA"/>
</dbReference>
<dbReference type="NCBIfam" id="TIGR01764">
    <property type="entry name" value="excise"/>
    <property type="match status" value="1"/>
</dbReference>
<evidence type="ECO:0000313" key="2">
    <source>
        <dbReference type="EMBL" id="GER87877.1"/>
    </source>
</evidence>
<evidence type="ECO:0000313" key="3">
    <source>
        <dbReference type="Proteomes" id="UP000326912"/>
    </source>
</evidence>
<gene>
    <name evidence="2" type="ORF">KDW_20390</name>
</gene>
<feature type="domain" description="Helix-turn-helix" evidence="1">
    <location>
        <begin position="17"/>
        <end position="65"/>
    </location>
</feature>
<dbReference type="SUPFAM" id="SSF46955">
    <property type="entry name" value="Putative DNA-binding domain"/>
    <property type="match status" value="1"/>
</dbReference>
<dbReference type="Pfam" id="PF12728">
    <property type="entry name" value="HTH_17"/>
    <property type="match status" value="1"/>
</dbReference>
<dbReference type="Gene3D" id="1.10.1660.10">
    <property type="match status" value="1"/>
</dbReference>
<evidence type="ECO:0000259" key="1">
    <source>
        <dbReference type="Pfam" id="PF12728"/>
    </source>
</evidence>
<dbReference type="Proteomes" id="UP000326912">
    <property type="component" value="Unassembled WGS sequence"/>
</dbReference>
<accession>A0A5J4KN67</accession>
<reference evidence="2 3" key="1">
    <citation type="submission" date="2019-10" db="EMBL/GenBank/DDBJ databases">
        <title>Dictyobacter vulcani sp. nov., within the class Ktedonobacteria, isolated from soil of volcanic Mt. Zao.</title>
        <authorList>
            <person name="Zheng Y."/>
            <person name="Wang C.M."/>
            <person name="Sakai Y."/>
            <person name="Abe K."/>
            <person name="Yokota A."/>
            <person name="Yabe S."/>
        </authorList>
    </citation>
    <scope>NUCLEOTIDE SEQUENCE [LARGE SCALE GENOMIC DNA]</scope>
    <source>
        <strain evidence="2 3">W12</strain>
    </source>
</reference>
<organism evidence="2 3">
    <name type="scientific">Dictyobacter vulcani</name>
    <dbReference type="NCBI Taxonomy" id="2607529"/>
    <lineage>
        <taxon>Bacteria</taxon>
        <taxon>Bacillati</taxon>
        <taxon>Chloroflexota</taxon>
        <taxon>Ktedonobacteria</taxon>
        <taxon>Ktedonobacterales</taxon>
        <taxon>Dictyobacteraceae</taxon>
        <taxon>Dictyobacter</taxon>
    </lineage>
</organism>
<proteinExistence type="predicted"/>
<dbReference type="InterPro" id="IPR041657">
    <property type="entry name" value="HTH_17"/>
</dbReference>
<name>A0A5J4KN67_9CHLR</name>
<comment type="caution">
    <text evidence="2">The sequence shown here is derived from an EMBL/GenBank/DDBJ whole genome shotgun (WGS) entry which is preliminary data.</text>
</comment>
<sequence length="74" mass="8651">MSKNVNGGQLMQEEEPLTVEEVAKRLRVSIETVRTWIRSGELNAIDVGKYLIYPADLEDFKQRRSTRRKKQKES</sequence>
<dbReference type="InterPro" id="IPR010093">
    <property type="entry name" value="SinI_DNA-bd"/>
</dbReference>
<dbReference type="GO" id="GO:0003677">
    <property type="term" value="F:DNA binding"/>
    <property type="evidence" value="ECO:0007669"/>
    <property type="project" value="InterPro"/>
</dbReference>
<protein>
    <recommendedName>
        <fullName evidence="1">Helix-turn-helix domain-containing protein</fullName>
    </recommendedName>
</protein>
<keyword evidence="3" id="KW-1185">Reference proteome</keyword>
<dbReference type="InterPro" id="IPR009061">
    <property type="entry name" value="DNA-bd_dom_put_sf"/>
</dbReference>
<dbReference type="AlphaFoldDB" id="A0A5J4KN67"/>